<dbReference type="InterPro" id="IPR037855">
    <property type="entry name" value="Vps36"/>
</dbReference>
<dbReference type="EMBL" id="OZ021745">
    <property type="protein sequence ID" value="CAK9313107.1"/>
    <property type="molecule type" value="Genomic_DNA"/>
</dbReference>
<feature type="region of interest" description="Disordered" evidence="5">
    <location>
        <begin position="143"/>
        <end position="168"/>
    </location>
</feature>
<keyword evidence="4" id="KW-0967">Endosome</keyword>
<dbReference type="InterPro" id="IPR011993">
    <property type="entry name" value="PH-like_dom_sf"/>
</dbReference>
<dbReference type="InterPro" id="IPR036388">
    <property type="entry name" value="WH-like_DNA-bd_sf"/>
</dbReference>
<sequence length="443" mass="48720">MAGHFPPAVELTTSGRPVLLPNEIECSILSSVDLECDEIPTFPLLKSGIIILTTHRIVWISDSTNSSNSAVAVPLAAINHIFSSKKGIKSMFSSPRVRFQVSFPSAGVPRSAVITIVIRGKGDHEVFVSKFWENWRARAWENDNNNNKDSSSSSASGPSSTGSGGFYSSEGTVRMVGVAGILRKEQEMWENTDKSLQEAFQDLNALMSKAKEMVMLAEKMRQKLLSSTSSHSGATNDDEVASKEEIQDWLLSVGIISPVTKESAGALYHQQLSRQLADFVRTPLDIAGGMISLIDIYCLFNRARGTELISPDDLLQACLLWEKIDVPVMLRKFDSGVMVIQSKSYSDDEVLARIRTLVTKPDALQFGVSASDAARTLGIAPAMAKEHLLTAESKGLLCRDVSPEGFRFYINLFPEINSEDLYLVKDYTVYASWIKATIANRPR</sequence>
<dbReference type="InterPro" id="IPR036390">
    <property type="entry name" value="WH_DNA-bd_sf"/>
</dbReference>
<dbReference type="SUPFAM" id="SSF46785">
    <property type="entry name" value="Winged helix' DNA-binding domain"/>
    <property type="match status" value="1"/>
</dbReference>
<evidence type="ECO:0000256" key="2">
    <source>
        <dbReference type="ARBA" id="ARBA00022448"/>
    </source>
</evidence>
<proteinExistence type="inferred from homology"/>
<keyword evidence="8" id="KW-1185">Reference proteome</keyword>
<evidence type="ECO:0000313" key="8">
    <source>
        <dbReference type="Proteomes" id="UP001642487"/>
    </source>
</evidence>
<evidence type="ECO:0000259" key="6">
    <source>
        <dbReference type="PROSITE" id="PS51495"/>
    </source>
</evidence>
<dbReference type="PANTHER" id="PTHR13128:SF12">
    <property type="entry name" value="VACUOLAR PROTEIN-SORTING-ASSOCIATED PROTEIN 36"/>
    <property type="match status" value="1"/>
</dbReference>
<protein>
    <recommendedName>
        <fullName evidence="4">Vacuolar protein-sorting-associated protein 36</fullName>
    </recommendedName>
    <alternativeName>
        <fullName evidence="4">ESCRT-II complex subunit VPS36</fullName>
    </alternativeName>
</protein>
<dbReference type="Gene3D" id="6.10.140.260">
    <property type="match status" value="1"/>
</dbReference>
<dbReference type="InterPro" id="IPR040608">
    <property type="entry name" value="Snf8/Vps36"/>
</dbReference>
<dbReference type="SUPFAM" id="SSF50729">
    <property type="entry name" value="PH domain-like"/>
    <property type="match status" value="1"/>
</dbReference>
<organism evidence="7 8">
    <name type="scientific">Citrullus colocynthis</name>
    <name type="common">colocynth</name>
    <dbReference type="NCBI Taxonomy" id="252529"/>
    <lineage>
        <taxon>Eukaryota</taxon>
        <taxon>Viridiplantae</taxon>
        <taxon>Streptophyta</taxon>
        <taxon>Embryophyta</taxon>
        <taxon>Tracheophyta</taxon>
        <taxon>Spermatophyta</taxon>
        <taxon>Magnoliopsida</taxon>
        <taxon>eudicotyledons</taxon>
        <taxon>Gunneridae</taxon>
        <taxon>Pentapetalae</taxon>
        <taxon>rosids</taxon>
        <taxon>fabids</taxon>
        <taxon>Cucurbitales</taxon>
        <taxon>Cucurbitaceae</taxon>
        <taxon>Benincaseae</taxon>
        <taxon>Citrullus</taxon>
    </lineage>
</organism>
<evidence type="ECO:0000256" key="4">
    <source>
        <dbReference type="RuleBase" id="RU367095"/>
    </source>
</evidence>
<dbReference type="PANTHER" id="PTHR13128">
    <property type="entry name" value="VACUOLAR PROTEIN-SORTING-ASSOCIATED PROTEIN 36"/>
    <property type="match status" value="1"/>
</dbReference>
<keyword evidence="4" id="KW-0963">Cytoplasm</keyword>
<keyword evidence="2 4" id="KW-0813">Transport</keyword>
<evidence type="ECO:0000256" key="5">
    <source>
        <dbReference type="SAM" id="MobiDB-lite"/>
    </source>
</evidence>
<comment type="function">
    <text evidence="4">Component of the ESCRT-II complex (endosomal sorting complex required for transport II), which is required for multivesicular body (MVB) formation and sorting of endosomal cargo proteins into MVBs.</text>
</comment>
<name>A0ABP0XZG1_9ROSI</name>
<reference evidence="7 8" key="1">
    <citation type="submission" date="2024-03" db="EMBL/GenBank/DDBJ databases">
        <authorList>
            <person name="Gkanogiannis A."/>
            <person name="Becerra Lopez-Lavalle L."/>
        </authorList>
    </citation>
    <scope>NUCLEOTIDE SEQUENCE [LARGE SCALE GENOMIC DNA]</scope>
</reference>
<dbReference type="Pfam" id="PF04157">
    <property type="entry name" value="EAP30"/>
    <property type="match status" value="1"/>
</dbReference>
<dbReference type="InterPro" id="IPR021648">
    <property type="entry name" value="GLUE_dom"/>
</dbReference>
<comment type="similarity">
    <text evidence="1 4">Belongs to the VPS36 family.</text>
</comment>
<dbReference type="Proteomes" id="UP001642487">
    <property type="component" value="Chromosome 11"/>
</dbReference>
<keyword evidence="3 4" id="KW-0653">Protein transport</keyword>
<dbReference type="PROSITE" id="PS51495">
    <property type="entry name" value="GLUE"/>
    <property type="match status" value="1"/>
</dbReference>
<accession>A0ABP0XZG1</accession>
<feature type="compositionally biased region" description="Low complexity" evidence="5">
    <location>
        <begin position="150"/>
        <end position="168"/>
    </location>
</feature>
<dbReference type="Gene3D" id="2.30.29.30">
    <property type="entry name" value="Pleckstrin-homology domain (PH domain)/Phosphotyrosine-binding domain (PTB)"/>
    <property type="match status" value="1"/>
</dbReference>
<evidence type="ECO:0000313" key="7">
    <source>
        <dbReference type="EMBL" id="CAK9313107.1"/>
    </source>
</evidence>
<feature type="domain" description="GLUE N-terminal" evidence="6">
    <location>
        <begin position="9"/>
        <end position="147"/>
    </location>
</feature>
<evidence type="ECO:0000256" key="1">
    <source>
        <dbReference type="ARBA" id="ARBA00009697"/>
    </source>
</evidence>
<evidence type="ECO:0000256" key="3">
    <source>
        <dbReference type="ARBA" id="ARBA00022927"/>
    </source>
</evidence>
<dbReference type="Gene3D" id="1.10.10.10">
    <property type="entry name" value="Winged helix-like DNA-binding domain superfamily/Winged helix DNA-binding domain"/>
    <property type="match status" value="2"/>
</dbReference>
<dbReference type="Pfam" id="PF11605">
    <property type="entry name" value="Vps36_ESCRT-II"/>
    <property type="match status" value="1"/>
</dbReference>
<comment type="subunit">
    <text evidence="4">Component of the endosomal sorting complex required for transport II (ESCRT-II).</text>
</comment>
<comment type="subcellular location">
    <subcellularLocation>
        <location evidence="4">Cytoplasm</location>
    </subcellularLocation>
    <subcellularLocation>
        <location evidence="4">Endosome</location>
    </subcellularLocation>
</comment>
<gene>
    <name evidence="7" type="ORF">CITCOLO1_LOCUS4817</name>
</gene>